<evidence type="ECO:0000313" key="1">
    <source>
        <dbReference type="EMBL" id="MDR6300959.1"/>
    </source>
</evidence>
<organism evidence="1 2">
    <name type="scientific">Mesonia maritima</name>
    <dbReference type="NCBI Taxonomy" id="1793873"/>
    <lineage>
        <taxon>Bacteria</taxon>
        <taxon>Pseudomonadati</taxon>
        <taxon>Bacteroidota</taxon>
        <taxon>Flavobacteriia</taxon>
        <taxon>Flavobacteriales</taxon>
        <taxon>Flavobacteriaceae</taxon>
        <taxon>Mesonia</taxon>
    </lineage>
</organism>
<sequence>MGGLQSAETVIYSLNFGNVQQGGWLESFELLLNACKELENKKVYDIALGSNIEYLFADKIQKQISTSIINIITVTAKNIRTKGITKVGLLGTKFTMEMGFIRLH</sequence>
<name>A0ABU1K5R6_9FLAO</name>
<proteinExistence type="predicted"/>
<dbReference type="Gene3D" id="3.40.50.1860">
    <property type="match status" value="1"/>
</dbReference>
<dbReference type="InterPro" id="IPR001920">
    <property type="entry name" value="Asp/Glu_race"/>
</dbReference>
<gene>
    <name evidence="1" type="ORF">GGR31_001606</name>
</gene>
<dbReference type="Proteomes" id="UP001257659">
    <property type="component" value="Unassembled WGS sequence"/>
</dbReference>
<dbReference type="RefSeq" id="WP_309727887.1">
    <property type="nucleotide sequence ID" value="NZ_JAVDQA010000004.1"/>
</dbReference>
<accession>A0ABU1K5R6</accession>
<dbReference type="EMBL" id="JAVDQA010000004">
    <property type="protein sequence ID" value="MDR6300959.1"/>
    <property type="molecule type" value="Genomic_DNA"/>
</dbReference>
<keyword evidence="2" id="KW-1185">Reference proteome</keyword>
<comment type="caution">
    <text evidence="1">The sequence shown here is derived from an EMBL/GenBank/DDBJ whole genome shotgun (WGS) entry which is preliminary data.</text>
</comment>
<dbReference type="SUPFAM" id="SSF53681">
    <property type="entry name" value="Aspartate/glutamate racemase"/>
    <property type="match status" value="1"/>
</dbReference>
<reference evidence="1 2" key="1">
    <citation type="submission" date="2023-07" db="EMBL/GenBank/DDBJ databases">
        <title>Genomic Encyclopedia of Type Strains, Phase IV (KMG-IV): sequencing the most valuable type-strain genomes for metagenomic binning, comparative biology and taxonomic classification.</title>
        <authorList>
            <person name="Goeker M."/>
        </authorList>
    </citation>
    <scope>NUCLEOTIDE SEQUENCE [LARGE SCALE GENOMIC DNA]</scope>
    <source>
        <strain evidence="1 2">DSM 102814</strain>
    </source>
</reference>
<evidence type="ECO:0000313" key="2">
    <source>
        <dbReference type="Proteomes" id="UP001257659"/>
    </source>
</evidence>
<protein>
    <submittedName>
        <fullName evidence="1">Aspartate/glutamate racemase</fullName>
    </submittedName>
</protein>